<sequence>MDNDKVFYSNRPPRRKTASMCDPEDVYYPGSTQCSGKQYHMGTHFSSSCADLRYGLEKGRAPNASLDDDTSLDEIIPLDQSSNVPYDWAARVIQRTWRKHVAKVLFRHLKNIVRFHNQSDPRPLLRHINPREAEILDVATGAYIRFRLGGTSFPPNIYYKIFTRCPIVDLCASSPRDYTSAQQKKPLPRQIYNCHLVTYDDRSGWYCRVENNGWRLLSRKETPLGDPITWLTSHKKLKFHYSKMCRQRDFERKKKIRKIEWMRKMYEVGALHARTEHRETAVLVERSTEGMMNAVEQLGPDHVADWEVDELVEWTNALNFDEYLNEWRDLGTSYSPQACKDTHTVLCRPDPSEFAKLSQEDSQLPADSSTLHLYESSLIKSEQSRVNLSD</sequence>
<dbReference type="RefSeq" id="XP_030623424.1">
    <property type="nucleotide sequence ID" value="XM_030767564.1"/>
</dbReference>
<dbReference type="PANTHER" id="PTHR33504">
    <property type="entry name" value="NADH DEHYDROGENASE (UBIQUINONE) 1 BETA SUBCOMPLEX, 4"/>
    <property type="match status" value="1"/>
</dbReference>
<dbReference type="InParanoid" id="A0A6J2UTN2"/>
<dbReference type="AlphaFoldDB" id="A0A6J2UTN2"/>
<dbReference type="CTD" id="136746597"/>
<dbReference type="Proteomes" id="UP000504632">
    <property type="component" value="Chromosome 3"/>
</dbReference>
<dbReference type="OrthoDB" id="10253073at2759"/>
<keyword evidence="1" id="KW-1185">Reference proteome</keyword>
<evidence type="ECO:0000313" key="1">
    <source>
        <dbReference type="Proteomes" id="UP000504632"/>
    </source>
</evidence>
<gene>
    <name evidence="2" type="primary">c3h11orf65</name>
</gene>
<accession>A0A6J2UTN2</accession>
<protein>
    <submittedName>
        <fullName evidence="2">Protein MFI</fullName>
    </submittedName>
</protein>
<organism evidence="1 2">
    <name type="scientific">Chanos chanos</name>
    <name type="common">Milkfish</name>
    <name type="synonym">Mugil chanos</name>
    <dbReference type="NCBI Taxonomy" id="29144"/>
    <lineage>
        <taxon>Eukaryota</taxon>
        <taxon>Metazoa</taxon>
        <taxon>Chordata</taxon>
        <taxon>Craniata</taxon>
        <taxon>Vertebrata</taxon>
        <taxon>Euteleostomi</taxon>
        <taxon>Actinopterygii</taxon>
        <taxon>Neopterygii</taxon>
        <taxon>Teleostei</taxon>
        <taxon>Ostariophysi</taxon>
        <taxon>Gonorynchiformes</taxon>
        <taxon>Chanidae</taxon>
        <taxon>Chanos</taxon>
    </lineage>
</organism>
<name>A0A6J2UTN2_CHACN</name>
<dbReference type="GeneID" id="115806699"/>
<evidence type="ECO:0000313" key="2">
    <source>
        <dbReference type="RefSeq" id="XP_030623424.1"/>
    </source>
</evidence>
<dbReference type="PANTHER" id="PTHR33504:SF2">
    <property type="entry name" value="PROTEIN MFI"/>
    <property type="match status" value="1"/>
</dbReference>
<reference evidence="2" key="1">
    <citation type="submission" date="2025-08" db="UniProtKB">
        <authorList>
            <consortium name="RefSeq"/>
        </authorList>
    </citation>
    <scope>IDENTIFICATION</scope>
</reference>
<proteinExistence type="predicted"/>